<evidence type="ECO:0000256" key="5">
    <source>
        <dbReference type="ARBA" id="ARBA00022847"/>
    </source>
</evidence>
<keyword evidence="7" id="KW-0653">Protein transport</keyword>
<dbReference type="PROSITE" id="PS01022">
    <property type="entry name" value="PTR2_1"/>
    <property type="match status" value="1"/>
</dbReference>
<keyword evidence="4 10" id="KW-0812">Transmembrane</keyword>
<evidence type="ECO:0000256" key="9">
    <source>
        <dbReference type="ARBA" id="ARBA00023136"/>
    </source>
</evidence>
<dbReference type="InterPro" id="IPR000109">
    <property type="entry name" value="POT_fam"/>
</dbReference>
<evidence type="ECO:0000256" key="8">
    <source>
        <dbReference type="ARBA" id="ARBA00022989"/>
    </source>
</evidence>
<evidence type="ECO:0000256" key="6">
    <source>
        <dbReference type="ARBA" id="ARBA00022856"/>
    </source>
</evidence>
<dbReference type="InterPro" id="IPR018456">
    <property type="entry name" value="PTR2_symporter_CS"/>
</dbReference>
<feature type="transmembrane region" description="Helical" evidence="10">
    <location>
        <begin position="104"/>
        <end position="123"/>
    </location>
</feature>
<evidence type="ECO:0000256" key="4">
    <source>
        <dbReference type="ARBA" id="ARBA00022692"/>
    </source>
</evidence>
<evidence type="ECO:0000313" key="12">
    <source>
        <dbReference type="Proteomes" id="UP001205998"/>
    </source>
</evidence>
<feature type="transmembrane region" description="Helical" evidence="10">
    <location>
        <begin position="686"/>
        <end position="705"/>
    </location>
</feature>
<dbReference type="EMBL" id="MU551633">
    <property type="protein sequence ID" value="KAI5621255.1"/>
    <property type="molecule type" value="Genomic_DNA"/>
</dbReference>
<feature type="transmembrane region" description="Helical" evidence="10">
    <location>
        <begin position="392"/>
        <end position="413"/>
    </location>
</feature>
<feature type="transmembrane region" description="Helical" evidence="10">
    <location>
        <begin position="231"/>
        <end position="251"/>
    </location>
</feature>
<keyword evidence="9 10" id="KW-0472">Membrane</keyword>
<evidence type="ECO:0000313" key="11">
    <source>
        <dbReference type="EMBL" id="KAI5621255.1"/>
    </source>
</evidence>
<comment type="similarity">
    <text evidence="2">Belongs to the major facilitator superfamily. Proton-dependent oligopeptide transporter (POT/PTR) (TC 2.A.17) family.</text>
</comment>
<feature type="transmembrane region" description="Helical" evidence="10">
    <location>
        <begin position="425"/>
        <end position="443"/>
    </location>
</feature>
<keyword evidence="12" id="KW-1185">Reference proteome</keyword>
<feature type="transmembrane region" description="Helical" evidence="10">
    <location>
        <begin position="343"/>
        <end position="361"/>
    </location>
</feature>
<evidence type="ECO:0000256" key="7">
    <source>
        <dbReference type="ARBA" id="ARBA00022927"/>
    </source>
</evidence>
<reference evidence="11" key="1">
    <citation type="submission" date="2018-07" db="EMBL/GenBank/DDBJ databases">
        <title>Comparative genomics of catfishes provides insights into carnivory and benthic adaptation.</title>
        <authorList>
            <person name="Zhang Y."/>
            <person name="Wang D."/>
            <person name="Peng Z."/>
            <person name="Zheng S."/>
            <person name="Shao F."/>
            <person name="Tao W."/>
        </authorList>
    </citation>
    <scope>NUCLEOTIDE SEQUENCE</scope>
    <source>
        <strain evidence="11">Chongqing</strain>
    </source>
</reference>
<dbReference type="InterPro" id="IPR036259">
    <property type="entry name" value="MFS_trans_sf"/>
</dbReference>
<organism evidence="11 12">
    <name type="scientific">Silurus asotus</name>
    <name type="common">Amur catfish</name>
    <name type="synonym">Parasilurus asotus</name>
    <dbReference type="NCBI Taxonomy" id="30991"/>
    <lineage>
        <taxon>Eukaryota</taxon>
        <taxon>Metazoa</taxon>
        <taxon>Chordata</taxon>
        <taxon>Craniata</taxon>
        <taxon>Vertebrata</taxon>
        <taxon>Euteleostomi</taxon>
        <taxon>Actinopterygii</taxon>
        <taxon>Neopterygii</taxon>
        <taxon>Teleostei</taxon>
        <taxon>Ostariophysi</taxon>
        <taxon>Siluriformes</taxon>
        <taxon>Siluridae</taxon>
        <taxon>Silurus</taxon>
    </lineage>
</organism>
<feature type="transmembrane region" description="Helical" evidence="10">
    <location>
        <begin position="129"/>
        <end position="148"/>
    </location>
</feature>
<protein>
    <submittedName>
        <fullName evidence="11">Solute carrier family 15 member 2</fullName>
    </submittedName>
</protein>
<sequence>MKTLQTKLAKSGKDISTCIFYRLCGRTLISRAHGGENLPFNVGYLGAAAKELAEVAEKSSLTAAPATIMEDKRPEHRKKSPKICGTNYPLSISFIVVNEFCERFSYYGMKAVLTLYFIHYLHWSKNFSTAIYHAFSGLCYFTPVLGAIIADSWLGKFRTIIYLSIVYVIGHVVKSVGAIPDVGDSSVHIGLSMFGLILIAFGTGGIKPCVAAFGGDQFEEEHTEERRKFFSIFYMSINAGSVLSTLITPILRGDVQCFGGDCYALAFGVPAALMIIALVVFIAGSGLYRKSPPEGNVLLNVCKCIGFAISNRWSGSKKSPTWNHWLDWAEERYSKGLIQEIKMVLRVLVLYIPLPMFWALFDQQGSRWTLQATRMNMDLGGGFIIKPDQMQMLNALLILVFVPIFDMGVYPLIRLCRINLTPLKKMATGMILAALAFGAATVVEVNVIKTVVEPATAKECLLQVINLVDGDPVSVEITGHNIFSDKIESYKDPVEYTRLPLSDAHQVLPVNVSQNGVTHQCKLDANETITYSLILYSKDGIINCKQEEDNIIKSENGEAYIRFINTHPESMNITVGSANFFAPRNYGISETLKVERGTYMKVTCISETTTHYIELGLLDFGATYTFVISRDAEKLKVHKIEDVNANNINIAWQIPQYVLITAGEVMFSITGLEFSYSQAPASMKSVLQAGWLLTVAFGNVIVLIVAEGAGLEQWIEFLLFAVLLVAVSIIFSIMAYFYTYVDPDQLTTLAKDDDNIVDLKEKEKENISMNNVPKSTKM</sequence>
<evidence type="ECO:0000256" key="3">
    <source>
        <dbReference type="ARBA" id="ARBA00022448"/>
    </source>
</evidence>
<dbReference type="CDD" id="cd17347">
    <property type="entry name" value="MFS_SLC15A1_2_like"/>
    <property type="match status" value="1"/>
</dbReference>
<evidence type="ECO:0000256" key="2">
    <source>
        <dbReference type="ARBA" id="ARBA00005982"/>
    </source>
</evidence>
<dbReference type="SUPFAM" id="SSF103473">
    <property type="entry name" value="MFS general substrate transporter"/>
    <property type="match status" value="1"/>
</dbReference>
<dbReference type="Pfam" id="PF00854">
    <property type="entry name" value="PTR2"/>
    <property type="match status" value="2"/>
</dbReference>
<dbReference type="GO" id="GO:0006857">
    <property type="term" value="P:oligopeptide transport"/>
    <property type="evidence" value="ECO:0007669"/>
    <property type="project" value="InterPro"/>
</dbReference>
<keyword evidence="5" id="KW-0769">Symport</keyword>
<keyword evidence="8 10" id="KW-1133">Transmembrane helix</keyword>
<evidence type="ECO:0000256" key="10">
    <source>
        <dbReference type="SAM" id="Phobius"/>
    </source>
</evidence>
<feature type="transmembrane region" description="Helical" evidence="10">
    <location>
        <begin position="160"/>
        <end position="179"/>
    </location>
</feature>
<feature type="transmembrane region" description="Helical" evidence="10">
    <location>
        <begin position="263"/>
        <end position="283"/>
    </location>
</feature>
<dbReference type="GO" id="GO:0015031">
    <property type="term" value="P:protein transport"/>
    <property type="evidence" value="ECO:0007669"/>
    <property type="project" value="UniProtKB-KW"/>
</dbReference>
<proteinExistence type="inferred from homology"/>
<dbReference type="GO" id="GO:0016020">
    <property type="term" value="C:membrane"/>
    <property type="evidence" value="ECO:0007669"/>
    <property type="project" value="UniProtKB-SubCell"/>
</dbReference>
<keyword evidence="3" id="KW-0813">Transport</keyword>
<feature type="transmembrane region" description="Helical" evidence="10">
    <location>
        <begin position="717"/>
        <end position="738"/>
    </location>
</feature>
<dbReference type="AlphaFoldDB" id="A0AAD5ASE3"/>
<accession>A0AAD5ASE3</accession>
<name>A0AAD5ASE3_SILAS</name>
<dbReference type="PANTHER" id="PTHR11654">
    <property type="entry name" value="OLIGOPEPTIDE TRANSPORTER-RELATED"/>
    <property type="match status" value="1"/>
</dbReference>
<gene>
    <name evidence="11" type="ORF">C0J50_19190</name>
</gene>
<feature type="transmembrane region" description="Helical" evidence="10">
    <location>
        <begin position="191"/>
        <end position="210"/>
    </location>
</feature>
<dbReference type="GO" id="GO:0015293">
    <property type="term" value="F:symporter activity"/>
    <property type="evidence" value="ECO:0007669"/>
    <property type="project" value="UniProtKB-KW"/>
</dbReference>
<dbReference type="Proteomes" id="UP001205998">
    <property type="component" value="Unassembled WGS sequence"/>
</dbReference>
<comment type="caution">
    <text evidence="11">The sequence shown here is derived from an EMBL/GenBank/DDBJ whole genome shotgun (WGS) entry which is preliminary data.</text>
</comment>
<comment type="subcellular location">
    <subcellularLocation>
        <location evidence="1">Membrane</location>
        <topology evidence="1">Multi-pass membrane protein</topology>
    </subcellularLocation>
</comment>
<dbReference type="Gene3D" id="1.20.1250.20">
    <property type="entry name" value="MFS general substrate transporter like domains"/>
    <property type="match status" value="2"/>
</dbReference>
<evidence type="ECO:0000256" key="1">
    <source>
        <dbReference type="ARBA" id="ARBA00004141"/>
    </source>
</evidence>
<dbReference type="FunFam" id="1.20.1250.20:FF:000049">
    <property type="entry name" value="Solute carrier family 15 member 2"/>
    <property type="match status" value="1"/>
</dbReference>
<keyword evidence="6" id="KW-0571">Peptide transport</keyword>